<comment type="caution">
    <text evidence="1">The sequence shown here is derived from an EMBL/GenBank/DDBJ whole genome shotgun (WGS) entry which is preliminary data.</text>
</comment>
<accession>A0A2P8DWG6</accession>
<evidence type="ECO:0000313" key="2">
    <source>
        <dbReference type="Proteomes" id="UP000243528"/>
    </source>
</evidence>
<dbReference type="PROSITE" id="PS51257">
    <property type="entry name" value="PROKAR_LIPOPROTEIN"/>
    <property type="match status" value="1"/>
</dbReference>
<dbReference type="AlphaFoldDB" id="A0A2P8DWG6"/>
<dbReference type="Proteomes" id="UP000243528">
    <property type="component" value="Unassembled WGS sequence"/>
</dbReference>
<dbReference type="EMBL" id="PYGE01000013">
    <property type="protein sequence ID" value="PSL01565.1"/>
    <property type="molecule type" value="Genomic_DNA"/>
</dbReference>
<name>A0A2P8DWG6_9ACTN</name>
<proteinExistence type="predicted"/>
<reference evidence="1 2" key="1">
    <citation type="submission" date="2018-03" db="EMBL/GenBank/DDBJ databases">
        <title>Genomic Encyclopedia of Archaeal and Bacterial Type Strains, Phase II (KMG-II): from individual species to whole genera.</title>
        <authorList>
            <person name="Goeker M."/>
        </authorList>
    </citation>
    <scope>NUCLEOTIDE SEQUENCE [LARGE SCALE GENOMIC DNA]</scope>
    <source>
        <strain evidence="1 2">DSM 45211</strain>
    </source>
</reference>
<organism evidence="1 2">
    <name type="scientific">Haloactinopolyspora alba</name>
    <dbReference type="NCBI Taxonomy" id="648780"/>
    <lineage>
        <taxon>Bacteria</taxon>
        <taxon>Bacillati</taxon>
        <taxon>Actinomycetota</taxon>
        <taxon>Actinomycetes</taxon>
        <taxon>Jiangellales</taxon>
        <taxon>Jiangellaceae</taxon>
        <taxon>Haloactinopolyspora</taxon>
    </lineage>
</organism>
<keyword evidence="2" id="KW-1185">Reference proteome</keyword>
<protein>
    <submittedName>
        <fullName evidence="1">Uncharacterized protein</fullName>
    </submittedName>
</protein>
<evidence type="ECO:0000313" key="1">
    <source>
        <dbReference type="EMBL" id="PSL01565.1"/>
    </source>
</evidence>
<sequence>MRPRHGAVVVSIAVVAGLGLTACTSEPSLNEIGPKFEQDANEVFEELIDSYSANTDAAEITNDGSENIPCDDGARREFDATFPMMEGDPESNLEIFTRAVVVSFENNHGYTMVGDDYHSGTERTYRATNEDETITFEVHATGEPNSEVTFTGKTTCAST</sequence>
<gene>
    <name evidence="1" type="ORF">CLV30_11353</name>
</gene>